<name>A0AAE0NRP0_9PEZI</name>
<proteinExistence type="predicted"/>
<feature type="repeat" description="ANK" evidence="3">
    <location>
        <begin position="614"/>
        <end position="646"/>
    </location>
</feature>
<dbReference type="PRINTS" id="PR01415">
    <property type="entry name" value="ANKYRIN"/>
</dbReference>
<evidence type="ECO:0000313" key="4">
    <source>
        <dbReference type="EMBL" id="KAK3386478.1"/>
    </source>
</evidence>
<dbReference type="SUPFAM" id="SSF48403">
    <property type="entry name" value="Ankyrin repeat"/>
    <property type="match status" value="1"/>
</dbReference>
<protein>
    <recommendedName>
        <fullName evidence="6">Fungal N-terminal domain-containing protein</fullName>
    </recommendedName>
</protein>
<keyword evidence="2 3" id="KW-0040">ANK repeat</keyword>
<evidence type="ECO:0000256" key="3">
    <source>
        <dbReference type="PROSITE-ProRule" id="PRU00023"/>
    </source>
</evidence>
<keyword evidence="1" id="KW-0677">Repeat</keyword>
<dbReference type="Gene3D" id="1.25.40.20">
    <property type="entry name" value="Ankyrin repeat-containing domain"/>
    <property type="match status" value="2"/>
</dbReference>
<evidence type="ECO:0000256" key="1">
    <source>
        <dbReference type="ARBA" id="ARBA00022737"/>
    </source>
</evidence>
<dbReference type="EMBL" id="JAULSW010000003">
    <property type="protein sequence ID" value="KAK3386478.1"/>
    <property type="molecule type" value="Genomic_DNA"/>
</dbReference>
<evidence type="ECO:0000313" key="5">
    <source>
        <dbReference type="Proteomes" id="UP001285441"/>
    </source>
</evidence>
<dbReference type="PROSITE" id="PS50297">
    <property type="entry name" value="ANK_REP_REGION"/>
    <property type="match status" value="2"/>
</dbReference>
<accession>A0AAE0NRP0</accession>
<dbReference type="SMART" id="SM00248">
    <property type="entry name" value="ANK"/>
    <property type="match status" value="7"/>
</dbReference>
<keyword evidence="5" id="KW-1185">Reference proteome</keyword>
<comment type="caution">
    <text evidence="4">The sequence shown here is derived from an EMBL/GenBank/DDBJ whole genome shotgun (WGS) entry which is preliminary data.</text>
</comment>
<sequence>MADPLSALSGIVSLIDITTRASASLHKLYMELKNAPTLILALANEIADLTVVLDRASGARDTLGRLDPAENAGFVTALSALLDKAKDILSRLEMLSKDLLRQKWSSVKRVKWSLTQSKATSLKNEVREVRIKMNEILIAHNSAISARIELELYRVSTSVSDNRALLVEHTNAMSQVSTQLTAIQQAAVQHRHDTSNELQALQRDAIQATLEMARRLSVIEGAVTQVLLAPSSSVYHHIPSSRPPPEIQGAGPQATTFHNRSYFYNASETIYFSAGLGSSRCWSGCPCRCHFPLRPDVSWSMPEAFRDVIGRLFIGYSGFPIADGAPKCDYPSCSKGQHHTVRLLVTYAFPLWFVWYTLHVLFEASVRGNFRFGLVFKRRVRWTPGNNILFTATHGSLESLRCFLHKNSGCINDIDARDGNSALALILIVSVNKVPIDKVRLLLQFGADPDYQGDGEALSFRQLAAQKKIWGLSHADEIEELCGVSQTVDDDFNLTYLHKVVAGIYPVSISSAINTIRARCSDGNDDDAEFRRLINARDRMGETALHYAARAGNFAASRVLLDAGADLDIKDEDGFSVLQTAAVAAGGGKKEDCAHCMSLFLDAGADPNDENPYNGSRPLHSAAVGRNLCAAQILLDRGADVDLKDSENGFTAFRQAIHHRNLDMARYLLERGGADKDVLDLQGVNAFRQAICYNFYDGLELLYEVGADHLHVSASYGTILHFAALSGDVKTMGILADHSLDGLDPTITDKDGLTAAQVFDEKRLVVSDELRAAFSTLLGRL</sequence>
<dbReference type="Pfam" id="PF12796">
    <property type="entry name" value="Ank_2"/>
    <property type="match status" value="1"/>
</dbReference>
<reference evidence="4" key="2">
    <citation type="submission" date="2023-06" db="EMBL/GenBank/DDBJ databases">
        <authorList>
            <consortium name="Lawrence Berkeley National Laboratory"/>
            <person name="Haridas S."/>
            <person name="Hensen N."/>
            <person name="Bonometti L."/>
            <person name="Westerberg I."/>
            <person name="Brannstrom I.O."/>
            <person name="Guillou S."/>
            <person name="Cros-Aarteil S."/>
            <person name="Calhoun S."/>
            <person name="Kuo A."/>
            <person name="Mondo S."/>
            <person name="Pangilinan J."/>
            <person name="Riley R."/>
            <person name="LaButti K."/>
            <person name="Andreopoulos B."/>
            <person name="Lipzen A."/>
            <person name="Chen C."/>
            <person name="Yanf M."/>
            <person name="Daum C."/>
            <person name="Ng V."/>
            <person name="Clum A."/>
            <person name="Steindorff A."/>
            <person name="Ohm R."/>
            <person name="Martin F."/>
            <person name="Silar P."/>
            <person name="Natvig D."/>
            <person name="Lalanne C."/>
            <person name="Gautier V."/>
            <person name="Ament-velasquez S.L."/>
            <person name="Kruys A."/>
            <person name="Hutchinson M.I."/>
            <person name="Powell A.J."/>
            <person name="Barry K."/>
            <person name="Miller A.N."/>
            <person name="Grigoriev I.V."/>
            <person name="Debuchy R."/>
            <person name="Gladieux P."/>
            <person name="Thoren M.H."/>
            <person name="Johannesson H."/>
        </authorList>
    </citation>
    <scope>NUCLEOTIDE SEQUENCE</scope>
    <source>
        <strain evidence="4">CBS 232.78</strain>
    </source>
</reference>
<gene>
    <name evidence="4" type="ORF">B0H63DRAFT_540372</name>
</gene>
<dbReference type="InterPro" id="IPR002110">
    <property type="entry name" value="Ankyrin_rpt"/>
</dbReference>
<reference evidence="4" key="1">
    <citation type="journal article" date="2023" name="Mol. Phylogenet. Evol.">
        <title>Genome-scale phylogeny and comparative genomics of the fungal order Sordariales.</title>
        <authorList>
            <person name="Hensen N."/>
            <person name="Bonometti L."/>
            <person name="Westerberg I."/>
            <person name="Brannstrom I.O."/>
            <person name="Guillou S."/>
            <person name="Cros-Aarteil S."/>
            <person name="Calhoun S."/>
            <person name="Haridas S."/>
            <person name="Kuo A."/>
            <person name="Mondo S."/>
            <person name="Pangilinan J."/>
            <person name="Riley R."/>
            <person name="LaButti K."/>
            <person name="Andreopoulos B."/>
            <person name="Lipzen A."/>
            <person name="Chen C."/>
            <person name="Yan M."/>
            <person name="Daum C."/>
            <person name="Ng V."/>
            <person name="Clum A."/>
            <person name="Steindorff A."/>
            <person name="Ohm R.A."/>
            <person name="Martin F."/>
            <person name="Silar P."/>
            <person name="Natvig D.O."/>
            <person name="Lalanne C."/>
            <person name="Gautier V."/>
            <person name="Ament-Velasquez S.L."/>
            <person name="Kruys A."/>
            <person name="Hutchinson M.I."/>
            <person name="Powell A.J."/>
            <person name="Barry K."/>
            <person name="Miller A.N."/>
            <person name="Grigoriev I.V."/>
            <person name="Debuchy R."/>
            <person name="Gladieux P."/>
            <person name="Hiltunen Thoren M."/>
            <person name="Johannesson H."/>
        </authorList>
    </citation>
    <scope>NUCLEOTIDE SEQUENCE</scope>
    <source>
        <strain evidence="4">CBS 232.78</strain>
    </source>
</reference>
<dbReference type="PANTHER" id="PTHR24198:SF165">
    <property type="entry name" value="ANKYRIN REPEAT-CONTAINING PROTEIN-RELATED"/>
    <property type="match status" value="1"/>
</dbReference>
<dbReference type="InterPro" id="IPR036770">
    <property type="entry name" value="Ankyrin_rpt-contain_sf"/>
</dbReference>
<dbReference type="Pfam" id="PF13857">
    <property type="entry name" value="Ank_5"/>
    <property type="match status" value="1"/>
</dbReference>
<evidence type="ECO:0008006" key="6">
    <source>
        <dbReference type="Google" id="ProtNLM"/>
    </source>
</evidence>
<organism evidence="4 5">
    <name type="scientific">Podospora didyma</name>
    <dbReference type="NCBI Taxonomy" id="330526"/>
    <lineage>
        <taxon>Eukaryota</taxon>
        <taxon>Fungi</taxon>
        <taxon>Dikarya</taxon>
        <taxon>Ascomycota</taxon>
        <taxon>Pezizomycotina</taxon>
        <taxon>Sordariomycetes</taxon>
        <taxon>Sordariomycetidae</taxon>
        <taxon>Sordariales</taxon>
        <taxon>Podosporaceae</taxon>
        <taxon>Podospora</taxon>
    </lineage>
</organism>
<dbReference type="Proteomes" id="UP001285441">
    <property type="component" value="Unassembled WGS sequence"/>
</dbReference>
<feature type="repeat" description="ANK" evidence="3">
    <location>
        <begin position="540"/>
        <end position="572"/>
    </location>
</feature>
<dbReference type="PANTHER" id="PTHR24198">
    <property type="entry name" value="ANKYRIN REPEAT AND PROTEIN KINASE DOMAIN-CONTAINING PROTEIN"/>
    <property type="match status" value="1"/>
</dbReference>
<evidence type="ECO:0000256" key="2">
    <source>
        <dbReference type="ARBA" id="ARBA00023043"/>
    </source>
</evidence>
<dbReference type="PROSITE" id="PS50088">
    <property type="entry name" value="ANK_REPEAT"/>
    <property type="match status" value="2"/>
</dbReference>
<dbReference type="AlphaFoldDB" id="A0AAE0NRP0"/>